<dbReference type="GO" id="GO:0050661">
    <property type="term" value="F:NADP binding"/>
    <property type="evidence" value="ECO:0007669"/>
    <property type="project" value="InterPro"/>
</dbReference>
<dbReference type="EC" id="1.2.1.70" evidence="3 8"/>
<dbReference type="HAMAP" id="MF_00087">
    <property type="entry name" value="Glu_tRNA_reductase"/>
    <property type="match status" value="1"/>
</dbReference>
<keyword evidence="6 8" id="KW-0627">Porphyrin biosynthesis</keyword>
<dbReference type="SUPFAM" id="SSF51735">
    <property type="entry name" value="NAD(P)-binding Rossmann-fold domains"/>
    <property type="match status" value="1"/>
</dbReference>
<dbReference type="GO" id="GO:0008883">
    <property type="term" value="F:glutamyl-tRNA reductase activity"/>
    <property type="evidence" value="ECO:0007669"/>
    <property type="project" value="UniProtKB-EC"/>
</dbReference>
<accession>A0A930XXQ6</accession>
<dbReference type="InterPro" id="IPR000343">
    <property type="entry name" value="4pyrrol_synth_GluRdtase"/>
</dbReference>
<evidence type="ECO:0000256" key="4">
    <source>
        <dbReference type="ARBA" id="ARBA00022857"/>
    </source>
</evidence>
<dbReference type="SUPFAM" id="SSF69075">
    <property type="entry name" value="Glutamyl tRNA-reductase dimerization domain"/>
    <property type="match status" value="1"/>
</dbReference>
<dbReference type="FunFam" id="3.40.50.720:FF:000031">
    <property type="entry name" value="Glutamyl-tRNA reductase"/>
    <property type="match status" value="1"/>
</dbReference>
<dbReference type="Gene3D" id="3.40.50.720">
    <property type="entry name" value="NAD(P)-binding Rossmann-like Domain"/>
    <property type="match status" value="1"/>
</dbReference>
<feature type="domain" description="Tetrapyrrole biosynthesis glutamyl-tRNA reductase dimerisation" evidence="9">
    <location>
        <begin position="236"/>
        <end position="327"/>
    </location>
</feature>
<evidence type="ECO:0000259" key="9">
    <source>
        <dbReference type="Pfam" id="PF00745"/>
    </source>
</evidence>
<dbReference type="InterPro" id="IPR036453">
    <property type="entry name" value="GluRdtase_dimer_dom_sf"/>
</dbReference>
<gene>
    <name evidence="12" type="primary">hemA</name>
    <name evidence="12" type="ORF">ISN26_03200</name>
</gene>
<feature type="domain" description="Glutamyl-tRNA reductase N-terminal" evidence="11">
    <location>
        <begin position="3"/>
        <end position="72"/>
    </location>
</feature>
<evidence type="ECO:0000256" key="7">
    <source>
        <dbReference type="ARBA" id="ARBA00047464"/>
    </source>
</evidence>
<evidence type="ECO:0000256" key="6">
    <source>
        <dbReference type="ARBA" id="ARBA00023244"/>
    </source>
</evidence>
<reference evidence="12" key="1">
    <citation type="submission" date="2020-10" db="EMBL/GenBank/DDBJ databases">
        <title>An improved Amphimedon queenslandica hologenome assembly reveals how three proteobacterial symbionts can extend the metabolic phenotypic of their marine sponge host.</title>
        <authorList>
            <person name="Degnan B."/>
            <person name="Degnan S."/>
            <person name="Xiang X."/>
        </authorList>
    </citation>
    <scope>NUCLEOTIDE SEQUENCE</scope>
    <source>
        <strain evidence="12">AqS2</strain>
    </source>
</reference>
<dbReference type="InterPro" id="IPR036291">
    <property type="entry name" value="NAD(P)-bd_dom_sf"/>
</dbReference>
<dbReference type="PANTHER" id="PTHR43013">
    <property type="entry name" value="GLUTAMYL-TRNA REDUCTASE"/>
    <property type="match status" value="1"/>
</dbReference>
<proteinExistence type="inferred from homology"/>
<dbReference type="EMBL" id="JADHEI010000033">
    <property type="protein sequence ID" value="MBF2735083.1"/>
    <property type="molecule type" value="Genomic_DNA"/>
</dbReference>
<evidence type="ECO:0000313" key="12">
    <source>
        <dbReference type="EMBL" id="MBF2735083.1"/>
    </source>
</evidence>
<dbReference type="Gene3D" id="3.30.460.30">
    <property type="entry name" value="Glutamyl-tRNA reductase, N-terminal domain"/>
    <property type="match status" value="1"/>
</dbReference>
<evidence type="ECO:0000313" key="13">
    <source>
        <dbReference type="Proteomes" id="UP000604381"/>
    </source>
</evidence>
<evidence type="ECO:0000256" key="1">
    <source>
        <dbReference type="ARBA" id="ARBA00005059"/>
    </source>
</evidence>
<comment type="similarity">
    <text evidence="2 8">Belongs to the glutamyl-tRNA reductase family.</text>
</comment>
<dbReference type="InterPro" id="IPR018214">
    <property type="entry name" value="GluRdtase_CS"/>
</dbReference>
<evidence type="ECO:0000256" key="8">
    <source>
        <dbReference type="RuleBase" id="RU000584"/>
    </source>
</evidence>
<dbReference type="InterPro" id="IPR036343">
    <property type="entry name" value="GluRdtase_N_sf"/>
</dbReference>
<feature type="domain" description="Quinate/shikimate 5-dehydrogenase/glutamyl-tRNA reductase" evidence="10">
    <location>
        <begin position="87"/>
        <end position="219"/>
    </location>
</feature>
<keyword evidence="4 8" id="KW-0521">NADP</keyword>
<sequence>AELFYRKQGRELIKHLFAVACGLDSMILGEPEILGQMKKAYAEARAAGFAGPSMSLLFERAFRVAKTVRSETSIARESVSAAALCAKLARDIFDGLDGCEVLCVGGGAIIETALGHFSGGGIGGVAIANRTGARAEELAARSGAATVPFGELAARLHEFDIVFAATAAPRPVIGRRDLEQACERRRRRPMAVFDLAVPRDVEPAAAELEDVYLYSIDDIGALANVNLDKRRQAMNEAERHIAQAAEELVARLAANGRAPAIETLRERLRGIEEAEAARTLKEIAAGKDPDAAIRELARRLTRKLSHDSVSALGSGRSAPETVEAIRDWYRQGDDG</sequence>
<dbReference type="PROSITE" id="PS00747">
    <property type="entry name" value="GLUTR"/>
    <property type="match status" value="1"/>
</dbReference>
<dbReference type="Proteomes" id="UP000604381">
    <property type="component" value="Unassembled WGS sequence"/>
</dbReference>
<evidence type="ECO:0000259" key="11">
    <source>
        <dbReference type="Pfam" id="PF05201"/>
    </source>
</evidence>
<feature type="non-terminal residue" evidence="12">
    <location>
        <position position="1"/>
    </location>
</feature>
<evidence type="ECO:0000256" key="3">
    <source>
        <dbReference type="ARBA" id="ARBA00012970"/>
    </source>
</evidence>
<dbReference type="InterPro" id="IPR015895">
    <property type="entry name" value="4pyrrol_synth_GluRdtase_N"/>
</dbReference>
<evidence type="ECO:0000259" key="10">
    <source>
        <dbReference type="Pfam" id="PF01488"/>
    </source>
</evidence>
<dbReference type="AlphaFoldDB" id="A0A930XXQ6"/>
<dbReference type="GO" id="GO:0019353">
    <property type="term" value="P:protoporphyrinogen IX biosynthetic process from glutamate"/>
    <property type="evidence" value="ECO:0007669"/>
    <property type="project" value="TreeGrafter"/>
</dbReference>
<dbReference type="PANTHER" id="PTHR43013:SF1">
    <property type="entry name" value="GLUTAMYL-TRNA REDUCTASE"/>
    <property type="match status" value="1"/>
</dbReference>
<evidence type="ECO:0000256" key="5">
    <source>
        <dbReference type="ARBA" id="ARBA00023002"/>
    </source>
</evidence>
<comment type="caution">
    <text evidence="12">The sequence shown here is derived from an EMBL/GenBank/DDBJ whole genome shotgun (WGS) entry which is preliminary data.</text>
</comment>
<organism evidence="12 13">
    <name type="scientific">Candidatus Amphirhobacter heronislandensis</name>
    <dbReference type="NCBI Taxonomy" id="1732024"/>
    <lineage>
        <taxon>Bacteria</taxon>
        <taxon>Pseudomonadati</taxon>
        <taxon>Pseudomonadota</taxon>
        <taxon>Gammaproteobacteria</taxon>
        <taxon>Candidatus Tethybacterales</taxon>
        <taxon>Candidatus Tethybacteraceae</taxon>
        <taxon>Candidatus Amphirhobacter</taxon>
    </lineage>
</organism>
<keyword evidence="13" id="KW-1185">Reference proteome</keyword>
<protein>
    <recommendedName>
        <fullName evidence="3 8">Glutamyl-tRNA reductase</fullName>
        <ecNumber evidence="3 8">1.2.1.70</ecNumber>
    </recommendedName>
</protein>
<comment type="catalytic activity">
    <reaction evidence="7 8">
        <text>(S)-4-amino-5-oxopentanoate + tRNA(Glu) + NADP(+) = L-glutamyl-tRNA(Glu) + NADPH + H(+)</text>
        <dbReference type="Rhea" id="RHEA:12344"/>
        <dbReference type="Rhea" id="RHEA-COMP:9663"/>
        <dbReference type="Rhea" id="RHEA-COMP:9680"/>
        <dbReference type="ChEBI" id="CHEBI:15378"/>
        <dbReference type="ChEBI" id="CHEBI:57501"/>
        <dbReference type="ChEBI" id="CHEBI:57783"/>
        <dbReference type="ChEBI" id="CHEBI:58349"/>
        <dbReference type="ChEBI" id="CHEBI:78442"/>
        <dbReference type="ChEBI" id="CHEBI:78520"/>
        <dbReference type="EC" id="1.2.1.70"/>
    </reaction>
</comment>
<dbReference type="Pfam" id="PF05201">
    <property type="entry name" value="GlutR_N"/>
    <property type="match status" value="1"/>
</dbReference>
<dbReference type="Pfam" id="PF01488">
    <property type="entry name" value="Shikimate_DH"/>
    <property type="match status" value="1"/>
</dbReference>
<comment type="pathway">
    <text evidence="1 8">Porphyrin-containing compound metabolism; protoporphyrin-IX biosynthesis; 5-aminolevulinate from L-glutamyl-tRNA(Glu): step 1/2.</text>
</comment>
<dbReference type="SUPFAM" id="SSF69742">
    <property type="entry name" value="Glutamyl tRNA-reductase catalytic, N-terminal domain"/>
    <property type="match status" value="1"/>
</dbReference>
<dbReference type="Pfam" id="PF00745">
    <property type="entry name" value="GlutR_dimer"/>
    <property type="match status" value="1"/>
</dbReference>
<dbReference type="InterPro" id="IPR015896">
    <property type="entry name" value="4pyrrol_synth_GluRdtase_dimer"/>
</dbReference>
<name>A0A930XXQ6_9GAMM</name>
<dbReference type="InterPro" id="IPR006151">
    <property type="entry name" value="Shikm_DH/Glu-tRNA_Rdtase"/>
</dbReference>
<dbReference type="NCBIfam" id="TIGR01035">
    <property type="entry name" value="hemA"/>
    <property type="match status" value="1"/>
</dbReference>
<keyword evidence="5 8" id="KW-0560">Oxidoreductase</keyword>
<evidence type="ECO:0000256" key="2">
    <source>
        <dbReference type="ARBA" id="ARBA00005916"/>
    </source>
</evidence>